<feature type="repeat" description="PPR" evidence="2">
    <location>
        <begin position="181"/>
        <end position="215"/>
    </location>
</feature>
<evidence type="ECO:0000313" key="4">
    <source>
        <dbReference type="Proteomes" id="UP000001294"/>
    </source>
</evidence>
<proteinExistence type="predicted"/>
<dbReference type="AlphaFoldDB" id="B6QP36"/>
<dbReference type="VEuPathDB" id="FungiDB:PMAA_047930"/>
<dbReference type="Gene3D" id="1.25.40.10">
    <property type="entry name" value="Tetratricopeptide repeat domain"/>
    <property type="match status" value="1"/>
</dbReference>
<dbReference type="PANTHER" id="PTHR47932">
    <property type="entry name" value="ATPASE EXPRESSION PROTEIN 3"/>
    <property type="match status" value="1"/>
</dbReference>
<dbReference type="EMBL" id="DS995904">
    <property type="protein sequence ID" value="EEA20987.1"/>
    <property type="molecule type" value="Genomic_DNA"/>
</dbReference>
<gene>
    <name evidence="3" type="ORF">PMAA_047930</name>
</gene>
<dbReference type="HOGENOM" id="CLU_014304_0_0_1"/>
<dbReference type="PhylomeDB" id="B6QP36"/>
<dbReference type="InterPro" id="IPR002885">
    <property type="entry name" value="PPR_rpt"/>
</dbReference>
<name>B6QP36_TALMQ</name>
<keyword evidence="4" id="KW-1185">Reference proteome</keyword>
<evidence type="ECO:0000256" key="1">
    <source>
        <dbReference type="ARBA" id="ARBA00022737"/>
    </source>
</evidence>
<dbReference type="InterPro" id="IPR011990">
    <property type="entry name" value="TPR-like_helical_dom_sf"/>
</dbReference>
<protein>
    <submittedName>
        <fullName evidence="3">Pentatricopeptide repeat protein</fullName>
    </submittedName>
</protein>
<organism evidence="3 4">
    <name type="scientific">Talaromyces marneffei (strain ATCC 18224 / CBS 334.59 / QM 7333)</name>
    <name type="common">Penicillium marneffei</name>
    <dbReference type="NCBI Taxonomy" id="441960"/>
    <lineage>
        <taxon>Eukaryota</taxon>
        <taxon>Fungi</taxon>
        <taxon>Dikarya</taxon>
        <taxon>Ascomycota</taxon>
        <taxon>Pezizomycotina</taxon>
        <taxon>Eurotiomycetes</taxon>
        <taxon>Eurotiomycetidae</taxon>
        <taxon>Eurotiales</taxon>
        <taxon>Trichocomaceae</taxon>
        <taxon>Talaromyces</taxon>
        <taxon>Talaromyces sect. Talaromyces</taxon>
    </lineage>
</organism>
<evidence type="ECO:0000256" key="2">
    <source>
        <dbReference type="PROSITE-ProRule" id="PRU00708"/>
    </source>
</evidence>
<dbReference type="OrthoDB" id="185373at2759"/>
<reference evidence="4" key="1">
    <citation type="journal article" date="2015" name="Genome Announc.">
        <title>Genome sequence of the AIDS-associated pathogen Penicillium marneffei (ATCC18224) and its near taxonomic relative Talaromyces stipitatus (ATCC10500).</title>
        <authorList>
            <person name="Nierman W.C."/>
            <person name="Fedorova-Abrams N.D."/>
            <person name="Andrianopoulos A."/>
        </authorList>
    </citation>
    <scope>NUCLEOTIDE SEQUENCE [LARGE SCALE GENOMIC DNA]</scope>
    <source>
        <strain evidence="4">ATCC 18224 / CBS 334.59 / QM 7333</strain>
    </source>
</reference>
<dbReference type="Proteomes" id="UP000001294">
    <property type="component" value="Unassembled WGS sequence"/>
</dbReference>
<accession>B6QP36</accession>
<dbReference type="PANTHER" id="PTHR47932:SF44">
    <property type="entry name" value="MIOREX COMPLEX COMPONENT 1"/>
    <property type="match status" value="1"/>
</dbReference>
<sequence>MHGAMLRYSNGFLRNLGAGARLGKRFQNDTLSSLGASPHVGFSFTRSTSTFVSQPPPPRAQYEESFESIDDAPSRVKLARYTPRTSLRNARLVESQGYNRHLREKERREVAGNKEEVEMLMELAKGKGFPDGVNLSVVNRELHWLNDPKDFGIRIGLLLQAQKVPLAVAMIRRAESMKMETSAAWNRLLSYCFERGAPLAAFRFYNDMKKRARAPTAHTYTVMLKGLCRKSLQPGVKPVDLAYKIYRQLLDTDSDVTPSHHHYHAMLEVCGTYHDMDMLWTVVGDLPELGPHKPTAQTYTLILQAILGALDNNIRDIPEDQMELRKEKRETLILDAKRIWADVISQWRKGELVLDKELVAKMAWVLIDPMDELNSYNVLALFKQTMDVPILVPNPKAAPLQGSEQGKWEAALRLSKKREGFDQEFNYTSWKSLESERENNEMEGLEDDMVAKEEGQDTENLVEDLGDVFDPVEEVNSEGGPSFLKPDNAHLHIILTVCRILTKGTAPGRGYWNLFTLDQNGYNIEPDPGNFYAYLRLLRISRSSQTALDVVHQQIVPTGKLDGKALHIAMSCCLRDRTNPNVLVIAQSFLSVMLEHLPLPDPKPLTNFIELANVLTENPQWLLVLRGLEDIDPSATNLTILGRNMRWALQKTVIESLEPHANRLYESMERVLDSPMKYYSSGSNKCPDAVSGHLALQFMVKFRELLDRVLGVQYGDVVTKSDRDRILPLAIKLRKFSNPEIAEKIERSVIIRPLSHHYSYD</sequence>
<evidence type="ECO:0000313" key="3">
    <source>
        <dbReference type="EMBL" id="EEA20987.1"/>
    </source>
</evidence>
<dbReference type="PROSITE" id="PS51375">
    <property type="entry name" value="PPR"/>
    <property type="match status" value="1"/>
</dbReference>
<dbReference type="Pfam" id="PF13041">
    <property type="entry name" value="PPR_2"/>
    <property type="match status" value="1"/>
</dbReference>
<keyword evidence="1" id="KW-0677">Repeat</keyword>